<dbReference type="Pfam" id="PF02794">
    <property type="entry name" value="HlyC"/>
    <property type="match status" value="1"/>
</dbReference>
<dbReference type="GO" id="GO:0031640">
    <property type="term" value="P:killing of cells of another organism"/>
    <property type="evidence" value="ECO:0007669"/>
    <property type="project" value="UniProtKB-KW"/>
</dbReference>
<name>A0AAX2J1B7_KINKI</name>
<dbReference type="GO" id="GO:0009404">
    <property type="term" value="P:toxin metabolic process"/>
    <property type="evidence" value="ECO:0007669"/>
    <property type="project" value="UniProtKB-UniRule"/>
</dbReference>
<proteinExistence type="inferred from homology"/>
<comment type="subcellular location">
    <subcellularLocation>
        <location evidence="2">Cytoplasm</location>
    </subcellularLocation>
</comment>
<keyword evidence="2" id="KW-0204">Cytolysis</keyword>
<keyword evidence="2 3" id="KW-0012">Acyltransferase</keyword>
<dbReference type="PRINTS" id="PR01489">
    <property type="entry name" value="RTXTOXINC"/>
</dbReference>
<protein>
    <recommendedName>
        <fullName evidence="2">RTX toxin-activating lysine-acyltransferase</fullName>
        <ecNumber evidence="2">2.3.1.-</ecNumber>
    </recommendedName>
</protein>
<evidence type="ECO:0000313" key="3">
    <source>
        <dbReference type="EMBL" id="SQH24329.1"/>
    </source>
</evidence>
<dbReference type="RefSeq" id="WP_003792114.1">
    <property type="nucleotide sequence ID" value="NZ_CP045141.1"/>
</dbReference>
<dbReference type="EMBL" id="LS483426">
    <property type="protein sequence ID" value="SQH24329.1"/>
    <property type="molecule type" value="Genomic_DNA"/>
</dbReference>
<dbReference type="InterPro" id="IPR003996">
    <property type="entry name" value="RTX_toxin-activating_protC_bac"/>
</dbReference>
<accession>A0AAX2J1B7</accession>
<dbReference type="EC" id="2.3.1.-" evidence="2"/>
<gene>
    <name evidence="3" type="primary">hlyC_2</name>
    <name evidence="3" type="ORF">NCTC10529_00493</name>
</gene>
<dbReference type="GeneID" id="93261807"/>
<dbReference type="GO" id="GO:0005737">
    <property type="term" value="C:cytoplasm"/>
    <property type="evidence" value="ECO:0007669"/>
    <property type="project" value="UniProtKB-SubCell"/>
</dbReference>
<evidence type="ECO:0000256" key="1">
    <source>
        <dbReference type="ARBA" id="ARBA00005686"/>
    </source>
</evidence>
<keyword evidence="2" id="KW-0963">Cytoplasm</keyword>
<reference evidence="3 4" key="1">
    <citation type="submission" date="2018-06" db="EMBL/GenBank/DDBJ databases">
        <authorList>
            <consortium name="Pathogen Informatics"/>
            <person name="Doyle S."/>
        </authorList>
    </citation>
    <scope>NUCLEOTIDE SEQUENCE [LARGE SCALE GENOMIC DNA]</scope>
    <source>
        <strain evidence="3 4">NCTC10529</strain>
    </source>
</reference>
<comment type="similarity">
    <text evidence="1 2">Belongs to the RTX toxin acyltransferase family.</text>
</comment>
<keyword evidence="2 3" id="KW-0808">Transferase</keyword>
<comment type="function">
    <text evidence="2">Involved in fatty acylation of protoxin at internal lysine residues, thereby converting it to the active toxin.</text>
</comment>
<evidence type="ECO:0000256" key="2">
    <source>
        <dbReference type="RuleBase" id="RU368102"/>
    </source>
</evidence>
<dbReference type="GO" id="GO:0016746">
    <property type="term" value="F:acyltransferase activity"/>
    <property type="evidence" value="ECO:0007669"/>
    <property type="project" value="UniProtKB-UniRule"/>
</dbReference>
<evidence type="ECO:0000313" key="4">
    <source>
        <dbReference type="Proteomes" id="UP000248598"/>
    </source>
</evidence>
<organism evidence="3 4">
    <name type="scientific">Kingella kingae</name>
    <dbReference type="NCBI Taxonomy" id="504"/>
    <lineage>
        <taxon>Bacteria</taxon>
        <taxon>Pseudomonadati</taxon>
        <taxon>Pseudomonadota</taxon>
        <taxon>Betaproteobacteria</taxon>
        <taxon>Neisseriales</taxon>
        <taxon>Neisseriaceae</taxon>
        <taxon>Kingella</taxon>
    </lineage>
</organism>
<dbReference type="AlphaFoldDB" id="A0AAX2J1B7"/>
<dbReference type="Proteomes" id="UP000248598">
    <property type="component" value="Chromosome 1"/>
</dbReference>
<sequence length="162" mass="18765">MDKFSELGSIAWLWTNSELHQNWPLSLFSTNVIPAIETQQYVLLVRDGMPIAYCSWARLNLETEVKYINDVTSLKLEDWQSGDRYWFIDWIAPFGDSYLLTKHMRKLFSDGLFRAIRVDAGSPNGKISEFYGRNVDAKLAMQSFEQYQKELMVAHFALGVLV</sequence>